<dbReference type="RefSeq" id="WP_013016624.1">
    <property type="nucleotide sequence ID" value="NC_013947.1"/>
</dbReference>
<evidence type="ECO:0000313" key="2">
    <source>
        <dbReference type="EMBL" id="ADD41053.1"/>
    </source>
</evidence>
<accession>D3PUA7</accession>
<dbReference type="AlphaFoldDB" id="D3PUA7"/>
<dbReference type="Pfam" id="PF13191">
    <property type="entry name" value="AAA_16"/>
    <property type="match status" value="1"/>
</dbReference>
<keyword evidence="2" id="KW-0808">Transferase</keyword>
<dbReference type="GO" id="GO:0098542">
    <property type="term" value="P:defense response to other organism"/>
    <property type="evidence" value="ECO:0007669"/>
    <property type="project" value="TreeGrafter"/>
</dbReference>
<reference evidence="2 3" key="1">
    <citation type="journal article" date="2009" name="Stand. Genomic Sci.">
        <title>Complete genome sequence of Stackebrandtia nassauensis type strain (LLR-40K-21).</title>
        <authorList>
            <person name="Munk C."/>
            <person name="Lapidus A."/>
            <person name="Copeland A."/>
            <person name="Jando M."/>
            <person name="Mayilraj S."/>
            <person name="Glavina Del Rio T."/>
            <person name="Nolan M."/>
            <person name="Chen F."/>
            <person name="Lucas S."/>
            <person name="Tice H."/>
            <person name="Cheng J.F."/>
            <person name="Han C."/>
            <person name="Detter J.C."/>
            <person name="Bruce D."/>
            <person name="Goodwin L."/>
            <person name="Chain P."/>
            <person name="Pitluck S."/>
            <person name="Goker M."/>
            <person name="Ovchinikova G."/>
            <person name="Pati A."/>
            <person name="Ivanova N."/>
            <person name="Mavromatis K."/>
            <person name="Chen A."/>
            <person name="Palaniappan K."/>
            <person name="Land M."/>
            <person name="Hauser L."/>
            <person name="Chang Y.J."/>
            <person name="Jeffries C.D."/>
            <person name="Bristow J."/>
            <person name="Eisen J.A."/>
            <person name="Markowitz V."/>
            <person name="Hugenholtz P."/>
            <person name="Kyrpides N.C."/>
            <person name="Klenk H.P."/>
        </authorList>
    </citation>
    <scope>NUCLEOTIDE SEQUENCE [LARGE SCALE GENOMIC DNA]</scope>
    <source>
        <strain evidence="3">DSM 44728 / CIP 108903 / NRRL B-16338 / NBRC 102104 / LLR-40K-21</strain>
    </source>
</reference>
<dbReference type="Gene3D" id="3.40.50.300">
    <property type="entry name" value="P-loop containing nucleotide triphosphate hydrolases"/>
    <property type="match status" value="1"/>
</dbReference>
<proteinExistence type="predicted"/>
<dbReference type="Proteomes" id="UP000000844">
    <property type="component" value="Chromosome"/>
</dbReference>
<dbReference type="PANTHER" id="PTHR23155:SF1205">
    <property type="entry name" value="DISEASE RESISTANCE PROTEIN RPM1"/>
    <property type="match status" value="1"/>
</dbReference>
<dbReference type="HOGENOM" id="CLU_591393_0_0_11"/>
<dbReference type="InterPro" id="IPR041664">
    <property type="entry name" value="AAA_16"/>
</dbReference>
<evidence type="ECO:0000259" key="1">
    <source>
        <dbReference type="Pfam" id="PF13191"/>
    </source>
</evidence>
<keyword evidence="3" id="KW-1185">Reference proteome</keyword>
<dbReference type="InterPro" id="IPR036388">
    <property type="entry name" value="WH-like_DNA-bd_sf"/>
</dbReference>
<keyword evidence="2" id="KW-0418">Kinase</keyword>
<gene>
    <name evidence="2" type="ordered locus">Snas_1345</name>
</gene>
<feature type="domain" description="Orc1-like AAA ATPase" evidence="1">
    <location>
        <begin position="122"/>
        <end position="243"/>
    </location>
</feature>
<dbReference type="EMBL" id="CP001778">
    <property type="protein sequence ID" value="ADD41053.1"/>
    <property type="molecule type" value="Genomic_DNA"/>
</dbReference>
<dbReference type="SUPFAM" id="SSF52540">
    <property type="entry name" value="P-loop containing nucleoside triphosphate hydrolases"/>
    <property type="match status" value="1"/>
</dbReference>
<dbReference type="PANTHER" id="PTHR23155">
    <property type="entry name" value="DISEASE RESISTANCE PROTEIN RP"/>
    <property type="match status" value="1"/>
</dbReference>
<protein>
    <submittedName>
        <fullName evidence="2">HPr kinase</fullName>
    </submittedName>
</protein>
<dbReference type="KEGG" id="sna:Snas_1345"/>
<dbReference type="GO" id="GO:0043531">
    <property type="term" value="F:ADP binding"/>
    <property type="evidence" value="ECO:0007669"/>
    <property type="project" value="InterPro"/>
</dbReference>
<dbReference type="InterPro" id="IPR044974">
    <property type="entry name" value="Disease_R_plants"/>
</dbReference>
<dbReference type="InterPro" id="IPR027417">
    <property type="entry name" value="P-loop_NTPase"/>
</dbReference>
<dbReference type="eggNOG" id="COG3903">
    <property type="taxonomic scope" value="Bacteria"/>
</dbReference>
<dbReference type="GO" id="GO:0016301">
    <property type="term" value="F:kinase activity"/>
    <property type="evidence" value="ECO:0007669"/>
    <property type="project" value="UniProtKB-KW"/>
</dbReference>
<name>D3PUA7_STANL</name>
<organism evidence="2 3">
    <name type="scientific">Stackebrandtia nassauensis (strain DSM 44728 / CIP 108903 / NRRL B-16338 / NBRC 102104 / LLR-40K-21)</name>
    <dbReference type="NCBI Taxonomy" id="446470"/>
    <lineage>
        <taxon>Bacteria</taxon>
        <taxon>Bacillati</taxon>
        <taxon>Actinomycetota</taxon>
        <taxon>Actinomycetes</taxon>
        <taxon>Glycomycetales</taxon>
        <taxon>Glycomycetaceae</taxon>
        <taxon>Stackebrandtia</taxon>
    </lineage>
</organism>
<dbReference type="PRINTS" id="PR00364">
    <property type="entry name" value="DISEASERSIST"/>
</dbReference>
<evidence type="ECO:0000313" key="3">
    <source>
        <dbReference type="Proteomes" id="UP000000844"/>
    </source>
</evidence>
<dbReference type="Gene3D" id="1.10.10.10">
    <property type="entry name" value="Winged helix-like DNA-binding domain superfamily/Winged helix DNA-binding domain"/>
    <property type="match status" value="1"/>
</dbReference>
<dbReference type="STRING" id="446470.Snas_1345"/>
<sequence length="473" mass="51803">MTAPTAEPDPIDCRSIDDVVAYLAGLKVWARDMSFREITKRINEHRKKSRIPEPAKLATVNDCFKTGRRRLNWDLVIDIGRALGLSQAGVTRLEQVCRLITARIEQSDVADVRDSIPTGRPEFTGRKNEGQLILDGLQEAVRSQRPGVAIIHGPAGVGKTELALQLAHHVIREGYCADVQLFADLHGFDAQRPACSADAVLSGFLRLLGRTSADIATLPSVEQKAARFRHLLTGKATLLIVDNVPGPESLAPLLPGLASTLVLVTSRNRDGWPGLAAQLALQPLSVDEGMTLLRRFDVGDRVDAEPEAAGLLVDRLCSGLPLDLVALGGQLADPAESTWTLSDHAARLQRFPRDQVQRPALAGSCQGLSPDARRAFRLLALLPRDDFTVHETAILSDIEHAEAEQALAELFNRHLLLRRHAGRYRFHDAVAEFARHLLYQEEPASAQHAALARLRNATTKVVTMRRAPVPPPH</sequence>